<evidence type="ECO:0000256" key="1">
    <source>
        <dbReference type="SAM" id="MobiDB-lite"/>
    </source>
</evidence>
<reference evidence="3" key="1">
    <citation type="submission" date="2014-11" db="EMBL/GenBank/DDBJ databases">
        <title>Hymenobacter sp. DG25B genome submission.</title>
        <authorList>
            <person name="Jung H.-Y."/>
            <person name="Kim M.K."/>
            <person name="Srinivasan S."/>
            <person name="Lim S."/>
        </authorList>
    </citation>
    <scope>NUCLEOTIDE SEQUENCE [LARGE SCALE GENOMIC DNA]</scope>
    <source>
        <strain evidence="3">DY59</strain>
    </source>
</reference>
<dbReference type="Proteomes" id="UP000030634">
    <property type="component" value="Chromosome"/>
</dbReference>
<feature type="region of interest" description="Disordered" evidence="1">
    <location>
        <begin position="1"/>
        <end position="20"/>
    </location>
</feature>
<sequence length="123" mass="13504">MVPPAQLKSQPAGTQIGGGGNHLIRLSEASQVSQLPGGKLQPFTACTDALQEFTSIRERNTNIEIAPELLLPGVIVRMDHFSGGRVADLLTRFQQFGRQKHVLIEDGAFRETPHRPEFIQPHG</sequence>
<proteinExistence type="predicted"/>
<organism evidence="2 3">
    <name type="scientific">Deinococcus radiopugnans</name>
    <dbReference type="NCBI Taxonomy" id="57497"/>
    <lineage>
        <taxon>Bacteria</taxon>
        <taxon>Thermotogati</taxon>
        <taxon>Deinococcota</taxon>
        <taxon>Deinococci</taxon>
        <taxon>Deinococcales</taxon>
        <taxon>Deinococcaceae</taxon>
        <taxon>Deinococcus</taxon>
    </lineage>
</organism>
<evidence type="ECO:0000313" key="2">
    <source>
        <dbReference type="EMBL" id="AIZ45836.1"/>
    </source>
</evidence>
<name>A0A0A7KI68_9DEIO</name>
<dbReference type="HOGENOM" id="CLU_2011524_0_0_0"/>
<accession>A0A0A7KI68</accession>
<dbReference type="AlphaFoldDB" id="A0A0A7KI68"/>
<dbReference type="EMBL" id="CP010028">
    <property type="protein sequence ID" value="AIZ45836.1"/>
    <property type="molecule type" value="Genomic_DNA"/>
</dbReference>
<protein>
    <submittedName>
        <fullName evidence="2">Uncharacterized protein</fullName>
    </submittedName>
</protein>
<dbReference type="STRING" id="1182571.QR90_13295"/>
<dbReference type="KEGG" id="dsw:QR90_13295"/>
<evidence type="ECO:0000313" key="3">
    <source>
        <dbReference type="Proteomes" id="UP000030634"/>
    </source>
</evidence>
<gene>
    <name evidence="2" type="ORF">QR90_13295</name>
</gene>